<comment type="caution">
    <text evidence="1">The sequence shown here is derived from an EMBL/GenBank/DDBJ whole genome shotgun (WGS) entry which is preliminary data.</text>
</comment>
<reference evidence="1" key="1">
    <citation type="journal article" date="2019" name="bioRxiv">
        <title>The Genome of the Zebra Mussel, Dreissena polymorpha: A Resource for Invasive Species Research.</title>
        <authorList>
            <person name="McCartney M.A."/>
            <person name="Auch B."/>
            <person name="Kono T."/>
            <person name="Mallez S."/>
            <person name="Zhang Y."/>
            <person name="Obille A."/>
            <person name="Becker A."/>
            <person name="Abrahante J.E."/>
            <person name="Garbe J."/>
            <person name="Badalamenti J.P."/>
            <person name="Herman A."/>
            <person name="Mangelson H."/>
            <person name="Liachko I."/>
            <person name="Sullivan S."/>
            <person name="Sone E.D."/>
            <person name="Koren S."/>
            <person name="Silverstein K.A.T."/>
            <person name="Beckman K.B."/>
            <person name="Gohl D.M."/>
        </authorList>
    </citation>
    <scope>NUCLEOTIDE SEQUENCE</scope>
    <source>
        <strain evidence="1">Duluth1</strain>
        <tissue evidence="1">Whole animal</tissue>
    </source>
</reference>
<reference evidence="1" key="2">
    <citation type="submission" date="2020-11" db="EMBL/GenBank/DDBJ databases">
        <authorList>
            <person name="McCartney M.A."/>
            <person name="Auch B."/>
            <person name="Kono T."/>
            <person name="Mallez S."/>
            <person name="Becker A."/>
            <person name="Gohl D.M."/>
            <person name="Silverstein K.A.T."/>
            <person name="Koren S."/>
            <person name="Bechman K.B."/>
            <person name="Herman A."/>
            <person name="Abrahante J.E."/>
            <person name="Garbe J."/>
        </authorList>
    </citation>
    <scope>NUCLEOTIDE SEQUENCE</scope>
    <source>
        <strain evidence="1">Duluth1</strain>
        <tissue evidence="1">Whole animal</tissue>
    </source>
</reference>
<name>A0A9D4M2S6_DREPO</name>
<organism evidence="1 2">
    <name type="scientific">Dreissena polymorpha</name>
    <name type="common">Zebra mussel</name>
    <name type="synonym">Mytilus polymorpha</name>
    <dbReference type="NCBI Taxonomy" id="45954"/>
    <lineage>
        <taxon>Eukaryota</taxon>
        <taxon>Metazoa</taxon>
        <taxon>Spiralia</taxon>
        <taxon>Lophotrochozoa</taxon>
        <taxon>Mollusca</taxon>
        <taxon>Bivalvia</taxon>
        <taxon>Autobranchia</taxon>
        <taxon>Heteroconchia</taxon>
        <taxon>Euheterodonta</taxon>
        <taxon>Imparidentia</taxon>
        <taxon>Neoheterodontei</taxon>
        <taxon>Myida</taxon>
        <taxon>Dreissenoidea</taxon>
        <taxon>Dreissenidae</taxon>
        <taxon>Dreissena</taxon>
    </lineage>
</organism>
<dbReference type="Proteomes" id="UP000828390">
    <property type="component" value="Unassembled WGS sequence"/>
</dbReference>
<proteinExistence type="predicted"/>
<gene>
    <name evidence="1" type="ORF">DPMN_032390</name>
</gene>
<accession>A0A9D4M2S6</accession>
<keyword evidence="2" id="KW-1185">Reference proteome</keyword>
<dbReference type="AlphaFoldDB" id="A0A9D4M2S6"/>
<dbReference type="EMBL" id="JAIWYP010000002">
    <property type="protein sequence ID" value="KAH3869228.1"/>
    <property type="molecule type" value="Genomic_DNA"/>
</dbReference>
<evidence type="ECO:0000313" key="1">
    <source>
        <dbReference type="EMBL" id="KAH3869228.1"/>
    </source>
</evidence>
<sequence length="82" mass="8938">MSEIQFCTARTTNIISLEPPINKCFGPLITGHSPGGGLAVLIRHYVLVVGFQFLFSSSSTTNWMPFLLLCSVCPLLSSCLLF</sequence>
<protein>
    <submittedName>
        <fullName evidence="1">Uncharacterized protein</fullName>
    </submittedName>
</protein>
<evidence type="ECO:0000313" key="2">
    <source>
        <dbReference type="Proteomes" id="UP000828390"/>
    </source>
</evidence>